<comment type="subcellular location">
    <subcellularLocation>
        <location evidence="1">Membrane</location>
        <topology evidence="1">Multi-pass membrane protein</topology>
    </subcellularLocation>
</comment>
<dbReference type="Gene3D" id="1.20.1250.20">
    <property type="entry name" value="MFS general substrate transporter like domains"/>
    <property type="match status" value="1"/>
</dbReference>
<dbReference type="InterPro" id="IPR036259">
    <property type="entry name" value="MFS_trans_sf"/>
</dbReference>
<dbReference type="OrthoDB" id="3936150at2759"/>
<dbReference type="Proteomes" id="UP000597762">
    <property type="component" value="Unassembled WGS sequence"/>
</dbReference>
<evidence type="ECO:0000313" key="6">
    <source>
        <dbReference type="EMBL" id="CAE1290871.1"/>
    </source>
</evidence>
<feature type="transmembrane region" description="Helical" evidence="5">
    <location>
        <begin position="203"/>
        <end position="225"/>
    </location>
</feature>
<reference evidence="6" key="1">
    <citation type="submission" date="2021-01" db="EMBL/GenBank/DDBJ databases">
        <authorList>
            <person name="Li R."/>
            <person name="Bekaert M."/>
        </authorList>
    </citation>
    <scope>NUCLEOTIDE SEQUENCE</scope>
    <source>
        <strain evidence="6">Farmed</strain>
    </source>
</reference>
<keyword evidence="2 5" id="KW-0812">Transmembrane</keyword>
<evidence type="ECO:0000256" key="2">
    <source>
        <dbReference type="ARBA" id="ARBA00022692"/>
    </source>
</evidence>
<keyword evidence="7" id="KW-1185">Reference proteome</keyword>
<feature type="transmembrane region" description="Helical" evidence="5">
    <location>
        <begin position="55"/>
        <end position="78"/>
    </location>
</feature>
<feature type="transmembrane region" description="Helical" evidence="5">
    <location>
        <begin position="117"/>
        <end position="135"/>
    </location>
</feature>
<feature type="transmembrane region" description="Helical" evidence="5">
    <location>
        <begin position="6"/>
        <end position="25"/>
    </location>
</feature>
<feature type="transmembrane region" description="Helical" evidence="5">
    <location>
        <begin position="264"/>
        <end position="283"/>
    </location>
</feature>
<evidence type="ECO:0000313" key="7">
    <source>
        <dbReference type="Proteomes" id="UP000597762"/>
    </source>
</evidence>
<evidence type="ECO:0000256" key="5">
    <source>
        <dbReference type="SAM" id="Phobius"/>
    </source>
</evidence>
<protein>
    <submittedName>
        <fullName evidence="6">SLC22A4_5</fullName>
    </submittedName>
</protein>
<evidence type="ECO:0000256" key="4">
    <source>
        <dbReference type="ARBA" id="ARBA00023136"/>
    </source>
</evidence>
<dbReference type="GO" id="GO:0022857">
    <property type="term" value="F:transmembrane transporter activity"/>
    <property type="evidence" value="ECO:0007669"/>
    <property type="project" value="InterPro"/>
</dbReference>
<gene>
    <name evidence="6" type="ORF">SPHA_48428</name>
</gene>
<feature type="transmembrane region" description="Helical" evidence="5">
    <location>
        <begin position="289"/>
        <end position="314"/>
    </location>
</feature>
<keyword evidence="4 5" id="KW-0472">Membrane</keyword>
<keyword evidence="3 5" id="KW-1133">Transmembrane helix</keyword>
<dbReference type="SUPFAM" id="SSF103473">
    <property type="entry name" value="MFS general substrate transporter"/>
    <property type="match status" value="1"/>
</dbReference>
<feature type="transmembrane region" description="Helical" evidence="5">
    <location>
        <begin position="90"/>
        <end position="111"/>
    </location>
</feature>
<evidence type="ECO:0000256" key="1">
    <source>
        <dbReference type="ARBA" id="ARBA00004141"/>
    </source>
</evidence>
<sequence length="324" mass="35914">MSTDNGLTVILIALVLGALIGGIMADTLGRRPIMFIAMGLALSFQITMVTAETCLVYATLRALCGIFSGCFLVISIVLPLEVIGRRWRDFCVCLWVWMLGLPVLSIESIIVGGWRNTALTSGIVGLPFLGFYFLVPESARWLTCTQKFAKAESSIKEMISCNTRAVPDVLELCDDTRLYVMSTSHPRRHTYLDLFHTSTVGRWTVAVLYTWSVGCFVYCNLLNQVDSLTGNQHLDMILPFLLDLPICLSAVIINKCIGRRWCMFLYAVSSGFSMFCVLILHMMGDLHRYPYMITALAAFSKMGIGAALALLTLITAESFPTVVR</sequence>
<dbReference type="EMBL" id="CAHIKZ030002699">
    <property type="protein sequence ID" value="CAE1290871.1"/>
    <property type="molecule type" value="Genomic_DNA"/>
</dbReference>
<accession>A0A812D312</accession>
<dbReference type="Pfam" id="PF07690">
    <property type="entry name" value="MFS_1"/>
    <property type="match status" value="1"/>
</dbReference>
<name>A0A812D312_ACAPH</name>
<proteinExistence type="predicted"/>
<organism evidence="6 7">
    <name type="scientific">Acanthosepion pharaonis</name>
    <name type="common">Pharaoh cuttlefish</name>
    <name type="synonym">Sepia pharaonis</name>
    <dbReference type="NCBI Taxonomy" id="158019"/>
    <lineage>
        <taxon>Eukaryota</taxon>
        <taxon>Metazoa</taxon>
        <taxon>Spiralia</taxon>
        <taxon>Lophotrochozoa</taxon>
        <taxon>Mollusca</taxon>
        <taxon>Cephalopoda</taxon>
        <taxon>Coleoidea</taxon>
        <taxon>Decapodiformes</taxon>
        <taxon>Sepiida</taxon>
        <taxon>Sepiina</taxon>
        <taxon>Sepiidae</taxon>
        <taxon>Acanthosepion</taxon>
    </lineage>
</organism>
<evidence type="ECO:0000256" key="3">
    <source>
        <dbReference type="ARBA" id="ARBA00022989"/>
    </source>
</evidence>
<dbReference type="PANTHER" id="PTHR24064">
    <property type="entry name" value="SOLUTE CARRIER FAMILY 22 MEMBER"/>
    <property type="match status" value="1"/>
</dbReference>
<dbReference type="GO" id="GO:0016020">
    <property type="term" value="C:membrane"/>
    <property type="evidence" value="ECO:0007669"/>
    <property type="project" value="UniProtKB-SubCell"/>
</dbReference>
<feature type="transmembrane region" description="Helical" evidence="5">
    <location>
        <begin position="237"/>
        <end position="257"/>
    </location>
</feature>
<dbReference type="AlphaFoldDB" id="A0A812D312"/>
<comment type="caution">
    <text evidence="6">The sequence shown here is derived from an EMBL/GenBank/DDBJ whole genome shotgun (WGS) entry which is preliminary data.</text>
</comment>
<dbReference type="InterPro" id="IPR011701">
    <property type="entry name" value="MFS"/>
</dbReference>